<proteinExistence type="predicted"/>
<reference evidence="2" key="1">
    <citation type="journal article" date="2014" name="Front. Microbiol.">
        <title>High frequency of phylogenetically diverse reductive dehalogenase-homologous genes in deep subseafloor sedimentary metagenomes.</title>
        <authorList>
            <person name="Kawai M."/>
            <person name="Futagami T."/>
            <person name="Toyoda A."/>
            <person name="Takaki Y."/>
            <person name="Nishi S."/>
            <person name="Hori S."/>
            <person name="Arai W."/>
            <person name="Tsubouchi T."/>
            <person name="Morono Y."/>
            <person name="Uchiyama I."/>
            <person name="Ito T."/>
            <person name="Fujiyama A."/>
            <person name="Inagaki F."/>
            <person name="Takami H."/>
        </authorList>
    </citation>
    <scope>NUCLEOTIDE SEQUENCE</scope>
    <source>
        <strain evidence="2">Expedition CK06-06</strain>
    </source>
</reference>
<evidence type="ECO:0000313" key="2">
    <source>
        <dbReference type="EMBL" id="GAI05160.1"/>
    </source>
</evidence>
<organism evidence="2">
    <name type="scientific">marine sediment metagenome</name>
    <dbReference type="NCBI Taxonomy" id="412755"/>
    <lineage>
        <taxon>unclassified sequences</taxon>
        <taxon>metagenomes</taxon>
        <taxon>ecological metagenomes</taxon>
    </lineage>
</organism>
<keyword evidence="1" id="KW-0472">Membrane</keyword>
<protein>
    <submittedName>
        <fullName evidence="2">Uncharacterized protein</fullName>
    </submittedName>
</protein>
<dbReference type="EMBL" id="BARV01007238">
    <property type="protein sequence ID" value="GAI05160.1"/>
    <property type="molecule type" value="Genomic_DNA"/>
</dbReference>
<accession>X1LRY2</accession>
<comment type="caution">
    <text evidence="2">The sequence shown here is derived from an EMBL/GenBank/DDBJ whole genome shotgun (WGS) entry which is preliminary data.</text>
</comment>
<evidence type="ECO:0000256" key="1">
    <source>
        <dbReference type="SAM" id="Phobius"/>
    </source>
</evidence>
<keyword evidence="1" id="KW-1133">Transmembrane helix</keyword>
<feature type="transmembrane region" description="Helical" evidence="1">
    <location>
        <begin position="17"/>
        <end position="36"/>
    </location>
</feature>
<name>X1LRY2_9ZZZZ</name>
<sequence>MNGGKKLFGILRNDKELMAMFSGIILSGIALVYFAVTA</sequence>
<feature type="non-terminal residue" evidence="2">
    <location>
        <position position="38"/>
    </location>
</feature>
<gene>
    <name evidence="2" type="ORF">S06H3_14769</name>
</gene>
<keyword evidence="1" id="KW-0812">Transmembrane</keyword>
<dbReference type="AlphaFoldDB" id="X1LRY2"/>